<feature type="transmembrane region" description="Helical" evidence="9">
    <location>
        <begin position="153"/>
        <end position="173"/>
    </location>
</feature>
<evidence type="ECO:0000256" key="3">
    <source>
        <dbReference type="ARBA" id="ARBA00022448"/>
    </source>
</evidence>
<dbReference type="GO" id="GO:0055085">
    <property type="term" value="P:transmembrane transport"/>
    <property type="evidence" value="ECO:0007669"/>
    <property type="project" value="InterPro"/>
</dbReference>
<proteinExistence type="inferred from homology"/>
<feature type="domain" description="ABC transporter" evidence="11">
    <location>
        <begin position="336"/>
        <end position="580"/>
    </location>
</feature>
<feature type="domain" description="ABC transporter" evidence="11">
    <location>
        <begin position="663"/>
        <end position="904"/>
    </location>
</feature>
<evidence type="ECO:0000256" key="7">
    <source>
        <dbReference type="ARBA" id="ARBA00022989"/>
    </source>
</evidence>
<dbReference type="EMBL" id="FQZK01000008">
    <property type="protein sequence ID" value="SHJ64129.1"/>
    <property type="molecule type" value="Genomic_DNA"/>
</dbReference>
<feature type="domain" description="ABC transmembrane type-1" evidence="12">
    <location>
        <begin position="90"/>
        <end position="279"/>
    </location>
</feature>
<dbReference type="GO" id="GO:0005886">
    <property type="term" value="C:plasma membrane"/>
    <property type="evidence" value="ECO:0007669"/>
    <property type="project" value="UniProtKB-SubCell"/>
</dbReference>
<gene>
    <name evidence="13" type="ORF">SAMN05421803_10812</name>
</gene>
<dbReference type="InterPro" id="IPR027417">
    <property type="entry name" value="P-loop_NTPase"/>
</dbReference>
<protein>
    <submittedName>
        <fullName evidence="13">Peptide/nickel transport system permease protein</fullName>
    </submittedName>
</protein>
<dbReference type="InterPro" id="IPR003439">
    <property type="entry name" value="ABC_transporter-like_ATP-bd"/>
</dbReference>
<evidence type="ECO:0000256" key="1">
    <source>
        <dbReference type="ARBA" id="ARBA00004141"/>
    </source>
</evidence>
<evidence type="ECO:0000313" key="13">
    <source>
        <dbReference type="EMBL" id="SHJ64129.1"/>
    </source>
</evidence>
<dbReference type="InterPro" id="IPR017871">
    <property type="entry name" value="ABC_transporter-like_CS"/>
</dbReference>
<feature type="compositionally biased region" description="Basic and acidic residues" evidence="10">
    <location>
        <begin position="609"/>
        <end position="635"/>
    </location>
</feature>
<keyword evidence="5" id="KW-0547">Nucleotide-binding</keyword>
<keyword evidence="14" id="KW-1185">Reference proteome</keyword>
<dbReference type="GO" id="GO:0005524">
    <property type="term" value="F:ATP binding"/>
    <property type="evidence" value="ECO:0007669"/>
    <property type="project" value="UniProtKB-KW"/>
</dbReference>
<keyword evidence="3 9" id="KW-0813">Transport</keyword>
<sequence>MSAVVTVPTQTSPDGGGPAPSRRTRRPGAMLTIGLVLMGLLVLVAVVAPLVLGDAAGTLTDDRRQGSSPDHLLGTDEFGRDLLSRALVATRLTLVLTFSATAISVVFGVAVGLLVWMLPQRARDFVLTANAVAVAFPALVLALVIAAVLGPGAVSATIAVGVAGIPAFVRLSANMAAPIMVRDYVSTAGLLNVPRPVILLRHVLPNLGEPLLVLSANSFAVTLTELSGLSFIGLGVQNPDYDFGRLLADGLPNAYTQPIQIVGPSLMLVLTGVAAMFIGDGLAARSNPRLRRLVRGRLSGTLRRADDISRDLADAHARRAREDAPREPAAPAEPVLRVRDLRVETAQGRPLVRGVSFDVAPGEILGLVGESGSGKSLTAMSAAGLVPDGVNATASVLTAAGHDLLGPVRAAELARDVALVYQDPVSTFNPALRLDGQLTEVPRVHLGMGRRQARRALAEMFGRLRISRPESRGAQHPHELSGGMLQRAMISSALLTEATLIIADEPTTALDVTVQAEVLRRFVEASESLGAAVLFISHDLGVVEALCDRVLVMNGGEVVEELTRDRLARGEAEHPYTRSLLAAARYVEPPEPGRAGASVRKAGASGEGAVREDGAAQRGSAREGAARRDQAREDGPAQWGSAQGEDAAQRDSARDDGPERPAVEVDGLGVVFGSGASRTDALRDVTFTVPHGRSVGLVGESGSGKSTLAKVLVGLVPIGAGRVVLDGERFDPATPRRRRDPGLLQLIPQDPFSSLSPRRTAGQALAEALDPRRADTGRHRDEIAEWFERVGLPASAADRYPHEFSGGQRQRIAIARALCVRPRMVIADEITSALDLSVQAEILELLARLRAELDLTMLFISHDLAVVRHVSDDVAVLRSGELREFGGVEQVFTDPRDEYTRLLLDSVPGAPGFRVRD</sequence>
<accession>A0A1M6KZ04</accession>
<dbReference type="PROSITE" id="PS00211">
    <property type="entry name" value="ABC_TRANSPORTER_1"/>
    <property type="match status" value="2"/>
</dbReference>
<keyword evidence="6" id="KW-0067">ATP-binding</keyword>
<name>A0A1M6KZ04_9ACTN</name>
<dbReference type="Gene3D" id="1.10.3720.10">
    <property type="entry name" value="MetI-like"/>
    <property type="match status" value="1"/>
</dbReference>
<dbReference type="Pfam" id="PF00528">
    <property type="entry name" value="BPD_transp_1"/>
    <property type="match status" value="1"/>
</dbReference>
<dbReference type="PROSITE" id="PS50893">
    <property type="entry name" value="ABC_TRANSPORTER_2"/>
    <property type="match status" value="2"/>
</dbReference>
<feature type="region of interest" description="Disordered" evidence="10">
    <location>
        <begin position="589"/>
        <end position="668"/>
    </location>
</feature>
<dbReference type="PANTHER" id="PTHR43776:SF7">
    <property type="entry name" value="D,D-DIPEPTIDE TRANSPORT ATP-BINDING PROTEIN DDPF-RELATED"/>
    <property type="match status" value="1"/>
</dbReference>
<dbReference type="InterPro" id="IPR003593">
    <property type="entry name" value="AAA+_ATPase"/>
</dbReference>
<evidence type="ECO:0000256" key="5">
    <source>
        <dbReference type="ARBA" id="ARBA00022741"/>
    </source>
</evidence>
<dbReference type="Proteomes" id="UP000184452">
    <property type="component" value="Unassembled WGS sequence"/>
</dbReference>
<organism evidence="13 14">
    <name type="scientific">Nocardiopsis flavescens</name>
    <dbReference type="NCBI Taxonomy" id="758803"/>
    <lineage>
        <taxon>Bacteria</taxon>
        <taxon>Bacillati</taxon>
        <taxon>Actinomycetota</taxon>
        <taxon>Actinomycetes</taxon>
        <taxon>Streptosporangiales</taxon>
        <taxon>Nocardiopsidaceae</taxon>
        <taxon>Nocardiopsis</taxon>
    </lineage>
</organism>
<evidence type="ECO:0000256" key="2">
    <source>
        <dbReference type="ARBA" id="ARBA00005417"/>
    </source>
</evidence>
<evidence type="ECO:0000256" key="9">
    <source>
        <dbReference type="RuleBase" id="RU363032"/>
    </source>
</evidence>
<dbReference type="PANTHER" id="PTHR43776">
    <property type="entry name" value="TRANSPORT ATP-BINDING PROTEIN"/>
    <property type="match status" value="1"/>
</dbReference>
<dbReference type="GO" id="GO:0016887">
    <property type="term" value="F:ATP hydrolysis activity"/>
    <property type="evidence" value="ECO:0007669"/>
    <property type="project" value="InterPro"/>
</dbReference>
<dbReference type="InterPro" id="IPR000515">
    <property type="entry name" value="MetI-like"/>
</dbReference>
<evidence type="ECO:0000256" key="6">
    <source>
        <dbReference type="ARBA" id="ARBA00022840"/>
    </source>
</evidence>
<evidence type="ECO:0000259" key="12">
    <source>
        <dbReference type="PROSITE" id="PS50928"/>
    </source>
</evidence>
<evidence type="ECO:0000256" key="8">
    <source>
        <dbReference type="ARBA" id="ARBA00023136"/>
    </source>
</evidence>
<dbReference type="OrthoDB" id="2986442at2"/>
<evidence type="ECO:0000259" key="11">
    <source>
        <dbReference type="PROSITE" id="PS50893"/>
    </source>
</evidence>
<evidence type="ECO:0000256" key="4">
    <source>
        <dbReference type="ARBA" id="ARBA00022692"/>
    </source>
</evidence>
<dbReference type="InterPro" id="IPR013563">
    <property type="entry name" value="Oligopep_ABC_C"/>
</dbReference>
<comment type="similarity">
    <text evidence="2">Belongs to the ABC transporter superfamily.</text>
</comment>
<dbReference type="CDD" id="cd06261">
    <property type="entry name" value="TM_PBP2"/>
    <property type="match status" value="1"/>
</dbReference>
<dbReference type="Pfam" id="PF00005">
    <property type="entry name" value="ABC_tran"/>
    <property type="match status" value="2"/>
</dbReference>
<dbReference type="SUPFAM" id="SSF52540">
    <property type="entry name" value="P-loop containing nucleoside triphosphate hydrolases"/>
    <property type="match status" value="2"/>
</dbReference>
<dbReference type="GO" id="GO:0015833">
    <property type="term" value="P:peptide transport"/>
    <property type="evidence" value="ECO:0007669"/>
    <property type="project" value="InterPro"/>
</dbReference>
<dbReference type="InterPro" id="IPR050319">
    <property type="entry name" value="ABC_transp_ATP-bind"/>
</dbReference>
<dbReference type="STRING" id="758803.SAMN05421803_10812"/>
<comment type="similarity">
    <text evidence="9">Belongs to the binding-protein-dependent transport system permease family.</text>
</comment>
<dbReference type="SMART" id="SM00382">
    <property type="entry name" value="AAA"/>
    <property type="match status" value="2"/>
</dbReference>
<evidence type="ECO:0000256" key="10">
    <source>
        <dbReference type="SAM" id="MobiDB-lite"/>
    </source>
</evidence>
<dbReference type="SUPFAM" id="SSF161098">
    <property type="entry name" value="MetI-like"/>
    <property type="match status" value="1"/>
</dbReference>
<dbReference type="CDD" id="cd03257">
    <property type="entry name" value="ABC_NikE_OppD_transporters"/>
    <property type="match status" value="2"/>
</dbReference>
<feature type="transmembrane region" description="Helical" evidence="9">
    <location>
        <begin position="125"/>
        <end position="147"/>
    </location>
</feature>
<dbReference type="InterPro" id="IPR035906">
    <property type="entry name" value="MetI-like_sf"/>
</dbReference>
<keyword evidence="4 9" id="KW-0812">Transmembrane</keyword>
<comment type="subcellular location">
    <subcellularLocation>
        <location evidence="9">Cell membrane</location>
        <topology evidence="9">Multi-pass membrane protein</topology>
    </subcellularLocation>
    <subcellularLocation>
        <location evidence="1">Membrane</location>
        <topology evidence="1">Multi-pass membrane protein</topology>
    </subcellularLocation>
</comment>
<dbReference type="PROSITE" id="PS50928">
    <property type="entry name" value="ABC_TM1"/>
    <property type="match status" value="1"/>
</dbReference>
<feature type="transmembrane region" description="Helical" evidence="9">
    <location>
        <begin position="29"/>
        <end position="52"/>
    </location>
</feature>
<keyword evidence="7 9" id="KW-1133">Transmembrane helix</keyword>
<dbReference type="AlphaFoldDB" id="A0A1M6KZ04"/>
<dbReference type="Pfam" id="PF08352">
    <property type="entry name" value="oligo_HPY"/>
    <property type="match status" value="1"/>
</dbReference>
<feature type="region of interest" description="Disordered" evidence="10">
    <location>
        <begin position="1"/>
        <end position="25"/>
    </location>
</feature>
<feature type="transmembrane region" description="Helical" evidence="9">
    <location>
        <begin position="261"/>
        <end position="283"/>
    </location>
</feature>
<feature type="compositionally biased region" description="Basic and acidic residues" evidence="10">
    <location>
        <begin position="647"/>
        <end position="663"/>
    </location>
</feature>
<dbReference type="Gene3D" id="3.40.50.300">
    <property type="entry name" value="P-loop containing nucleotide triphosphate hydrolases"/>
    <property type="match status" value="2"/>
</dbReference>
<reference evidence="13 14" key="1">
    <citation type="submission" date="2016-11" db="EMBL/GenBank/DDBJ databases">
        <authorList>
            <person name="Jaros S."/>
            <person name="Januszkiewicz K."/>
            <person name="Wedrychowicz H."/>
        </authorList>
    </citation>
    <scope>NUCLEOTIDE SEQUENCE [LARGE SCALE GENOMIC DNA]</scope>
    <source>
        <strain evidence="13 14">CGMCC 4.5723</strain>
    </source>
</reference>
<evidence type="ECO:0000313" key="14">
    <source>
        <dbReference type="Proteomes" id="UP000184452"/>
    </source>
</evidence>
<feature type="transmembrane region" description="Helical" evidence="9">
    <location>
        <begin position="92"/>
        <end position="118"/>
    </location>
</feature>
<keyword evidence="8 9" id="KW-0472">Membrane</keyword>